<evidence type="ECO:0000313" key="2">
    <source>
        <dbReference type="Proteomes" id="UP001203338"/>
    </source>
</evidence>
<proteinExistence type="predicted"/>
<reference evidence="1 2" key="1">
    <citation type="submission" date="2022-05" db="EMBL/GenBank/DDBJ databases">
        <authorList>
            <person name="Park J.-S."/>
        </authorList>
    </citation>
    <scope>NUCLEOTIDE SEQUENCE [LARGE SCALE GENOMIC DNA]</scope>
    <source>
        <strain evidence="1 2">2012CJ34-2</strain>
    </source>
</reference>
<dbReference type="EMBL" id="JAMFLX010000031">
    <property type="protein sequence ID" value="MCL6271721.1"/>
    <property type="molecule type" value="Genomic_DNA"/>
</dbReference>
<dbReference type="RefSeq" id="WP_249701362.1">
    <property type="nucleotide sequence ID" value="NZ_JAMFLX010000031.1"/>
</dbReference>
<sequence length="188" mass="20514">MSSKSDVYVNAIVVFAGKQSEDISPEYTSQHISPRVYPSHPKKVYLFSACRIESFQPEAGLSAVKQLMMADKTEVIKTTEKVWPGQLQQLPKDKGIEQLLVSAGKETGQRFSKVEPDTVMCDVSGSPEKIKDDLFFDINAVTTRQKGSTIHNTLSEVIHAEGWAGELPANALLIPGPSKTAGIARILA</sequence>
<dbReference type="Proteomes" id="UP001203338">
    <property type="component" value="Unassembled WGS sequence"/>
</dbReference>
<name>A0ABT0PL57_9GAMM</name>
<keyword evidence="2" id="KW-1185">Reference proteome</keyword>
<gene>
    <name evidence="1" type="ORF">M3P05_17520</name>
</gene>
<accession>A0ABT0PL57</accession>
<comment type="caution">
    <text evidence="1">The sequence shown here is derived from an EMBL/GenBank/DDBJ whole genome shotgun (WGS) entry which is preliminary data.</text>
</comment>
<protein>
    <submittedName>
        <fullName evidence="1">Uncharacterized protein</fullName>
    </submittedName>
</protein>
<organism evidence="1 2">
    <name type="scientific">Parendozoicomonas callyspongiae</name>
    <dbReference type="NCBI Taxonomy" id="2942213"/>
    <lineage>
        <taxon>Bacteria</taxon>
        <taxon>Pseudomonadati</taxon>
        <taxon>Pseudomonadota</taxon>
        <taxon>Gammaproteobacteria</taxon>
        <taxon>Oceanospirillales</taxon>
        <taxon>Endozoicomonadaceae</taxon>
        <taxon>Parendozoicomonas</taxon>
    </lineage>
</organism>
<evidence type="ECO:0000313" key="1">
    <source>
        <dbReference type="EMBL" id="MCL6271721.1"/>
    </source>
</evidence>